<gene>
    <name evidence="1" type="ORF">EZS28_051837</name>
</gene>
<reference evidence="1 2" key="1">
    <citation type="submission" date="2019-03" db="EMBL/GenBank/DDBJ databases">
        <title>Single cell metagenomics reveals metabolic interactions within the superorganism composed of flagellate Streblomastix strix and complex community of Bacteroidetes bacteria on its surface.</title>
        <authorList>
            <person name="Treitli S.C."/>
            <person name="Kolisko M."/>
            <person name="Husnik F."/>
            <person name="Keeling P."/>
            <person name="Hampl V."/>
        </authorList>
    </citation>
    <scope>NUCLEOTIDE SEQUENCE [LARGE SCALE GENOMIC DNA]</scope>
    <source>
        <strain evidence="1">ST1C</strain>
    </source>
</reference>
<comment type="caution">
    <text evidence="1">The sequence shown here is derived from an EMBL/GenBank/DDBJ whole genome shotgun (WGS) entry which is preliminary data.</text>
</comment>
<accession>A0A5J4T006</accession>
<dbReference type="EMBL" id="SNRW01039614">
    <property type="protein sequence ID" value="KAA6351597.1"/>
    <property type="molecule type" value="Genomic_DNA"/>
</dbReference>
<name>A0A5J4T006_9EUKA</name>
<evidence type="ECO:0000313" key="2">
    <source>
        <dbReference type="Proteomes" id="UP000324800"/>
    </source>
</evidence>
<sequence length="131" mass="15226">MLPRPAMVYKFNESVKKVLYPLTAKPILNQEIWYGKPQKFFSTWKDGSNPHGPEVEMGRIFLTQIFDGIELFRGVCNHSSMDLDSRLRNAAFMQREHLQNSLTDIISKMESKYVFSKYAPILSKHNAISHF</sequence>
<dbReference type="AlphaFoldDB" id="A0A5J4T006"/>
<organism evidence="1 2">
    <name type="scientific">Streblomastix strix</name>
    <dbReference type="NCBI Taxonomy" id="222440"/>
    <lineage>
        <taxon>Eukaryota</taxon>
        <taxon>Metamonada</taxon>
        <taxon>Preaxostyla</taxon>
        <taxon>Oxymonadida</taxon>
        <taxon>Streblomastigidae</taxon>
        <taxon>Streblomastix</taxon>
    </lineage>
</organism>
<protein>
    <submittedName>
        <fullName evidence="1">Uncharacterized protein</fullName>
    </submittedName>
</protein>
<proteinExistence type="predicted"/>
<evidence type="ECO:0000313" key="1">
    <source>
        <dbReference type="EMBL" id="KAA6351597.1"/>
    </source>
</evidence>
<dbReference type="Proteomes" id="UP000324800">
    <property type="component" value="Unassembled WGS sequence"/>
</dbReference>